<sequence>MNLELNNSDAGPRIHAVKSSAGSPEPLALMDCGEFSLLISSKDIVTLASATKIIASTMAHTCGAIEHEQQIIPVFAFNKALQLQSNLPSAQMTLIIIQYDNYLFALCCKALEKIEVADVHFFDVPLSMSSRKQPFTQFAVVNKRAAGLTSASQLWRLLTMRNAAQTIPQLKSRILTQGAG</sequence>
<accession>A0ABQ3B2J2</accession>
<gene>
    <name evidence="2" type="ORF">GCM10011613_20310</name>
</gene>
<evidence type="ECO:0000313" key="3">
    <source>
        <dbReference type="Proteomes" id="UP000619761"/>
    </source>
</evidence>
<protein>
    <recommendedName>
        <fullName evidence="1">CheW-like domain-containing protein</fullName>
    </recommendedName>
</protein>
<reference evidence="3" key="1">
    <citation type="journal article" date="2019" name="Int. J. Syst. Evol. Microbiol.">
        <title>The Global Catalogue of Microorganisms (GCM) 10K type strain sequencing project: providing services to taxonomists for standard genome sequencing and annotation.</title>
        <authorList>
            <consortium name="The Broad Institute Genomics Platform"/>
            <consortium name="The Broad Institute Genome Sequencing Center for Infectious Disease"/>
            <person name="Wu L."/>
            <person name="Ma J."/>
        </authorList>
    </citation>
    <scope>NUCLEOTIDE SEQUENCE [LARGE SCALE GENOMIC DNA]</scope>
    <source>
        <strain evidence="3">KCTC 32239</strain>
    </source>
</reference>
<evidence type="ECO:0000313" key="2">
    <source>
        <dbReference type="EMBL" id="GGY74783.1"/>
    </source>
</evidence>
<evidence type="ECO:0000259" key="1">
    <source>
        <dbReference type="Pfam" id="PF01584"/>
    </source>
</evidence>
<feature type="domain" description="CheW-like" evidence="1">
    <location>
        <begin position="44"/>
        <end position="143"/>
    </location>
</feature>
<keyword evidence="3" id="KW-1185">Reference proteome</keyword>
<dbReference type="SUPFAM" id="SSF50341">
    <property type="entry name" value="CheW-like"/>
    <property type="match status" value="1"/>
</dbReference>
<dbReference type="EMBL" id="BMYZ01000001">
    <property type="protein sequence ID" value="GGY74783.1"/>
    <property type="molecule type" value="Genomic_DNA"/>
</dbReference>
<dbReference type="RefSeq" id="WP_189418046.1">
    <property type="nucleotide sequence ID" value="NZ_BMYZ01000001.1"/>
</dbReference>
<dbReference type="Pfam" id="PF01584">
    <property type="entry name" value="CheW"/>
    <property type="match status" value="1"/>
</dbReference>
<dbReference type="Proteomes" id="UP000619761">
    <property type="component" value="Unassembled WGS sequence"/>
</dbReference>
<organism evidence="2 3">
    <name type="scientific">Cellvibrio zantedeschiae</name>
    <dbReference type="NCBI Taxonomy" id="1237077"/>
    <lineage>
        <taxon>Bacteria</taxon>
        <taxon>Pseudomonadati</taxon>
        <taxon>Pseudomonadota</taxon>
        <taxon>Gammaproteobacteria</taxon>
        <taxon>Cellvibrionales</taxon>
        <taxon>Cellvibrionaceae</taxon>
        <taxon>Cellvibrio</taxon>
    </lineage>
</organism>
<proteinExistence type="predicted"/>
<dbReference type="InterPro" id="IPR002545">
    <property type="entry name" value="CheW-lke_dom"/>
</dbReference>
<dbReference type="InterPro" id="IPR036061">
    <property type="entry name" value="CheW-like_dom_sf"/>
</dbReference>
<comment type="caution">
    <text evidence="2">The sequence shown here is derived from an EMBL/GenBank/DDBJ whole genome shotgun (WGS) entry which is preliminary data.</text>
</comment>
<name>A0ABQ3B2J2_9GAMM</name>